<dbReference type="Pfam" id="PF00300">
    <property type="entry name" value="His_Phos_1"/>
    <property type="match status" value="1"/>
</dbReference>
<feature type="active site" description="Proton donor/acceptor" evidence="5">
    <location>
        <position position="95"/>
    </location>
</feature>
<reference evidence="7" key="1">
    <citation type="submission" date="2024-07" db="EMBL/GenBank/DDBJ databases">
        <authorList>
            <person name="Li X.-J."/>
            <person name="Wang X."/>
        </authorList>
    </citation>
    <scope>NUCLEOTIDE SEQUENCE</scope>
    <source>
        <strain evidence="7">HSP-536</strain>
    </source>
</reference>
<evidence type="ECO:0000256" key="1">
    <source>
        <dbReference type="ARBA" id="ARBA00006717"/>
    </source>
</evidence>
<dbReference type="InterPro" id="IPR001345">
    <property type="entry name" value="PG/BPGM_mutase_AS"/>
</dbReference>
<evidence type="ECO:0000256" key="3">
    <source>
        <dbReference type="ARBA" id="ARBA00023152"/>
    </source>
</evidence>
<protein>
    <recommendedName>
        <fullName evidence="2">phosphoglycerate mutase (2,3-diphosphoglycerate-dependent)</fullName>
        <ecNumber evidence="2">5.4.2.11</ecNumber>
    </recommendedName>
</protein>
<comment type="similarity">
    <text evidence="1">Belongs to the phosphoglycerate mutase family. BPG-dependent PGAM subfamily.</text>
</comment>
<dbReference type="SUPFAM" id="SSF53254">
    <property type="entry name" value="Phosphoglycerate mutase-like"/>
    <property type="match status" value="1"/>
</dbReference>
<dbReference type="EMBL" id="CP165647">
    <property type="protein sequence ID" value="XDU62086.1"/>
    <property type="molecule type" value="Genomic_DNA"/>
</dbReference>
<proteinExistence type="inferred from homology"/>
<dbReference type="AlphaFoldDB" id="A0AB39V3Q1"/>
<keyword evidence="7" id="KW-0378">Hydrolase</keyword>
<dbReference type="SMART" id="SM00855">
    <property type="entry name" value="PGAM"/>
    <property type="match status" value="1"/>
</dbReference>
<dbReference type="GO" id="GO:0004619">
    <property type="term" value="F:phosphoglycerate mutase activity"/>
    <property type="evidence" value="ECO:0007669"/>
    <property type="project" value="UniProtKB-EC"/>
</dbReference>
<gene>
    <name evidence="7" type="ORF">AB8B28_10630</name>
</gene>
<feature type="active site" description="Tele-phosphohistidine intermediate" evidence="5">
    <location>
        <position position="12"/>
    </location>
</feature>
<evidence type="ECO:0000256" key="2">
    <source>
        <dbReference type="ARBA" id="ARBA00012028"/>
    </source>
</evidence>
<dbReference type="InterPro" id="IPR005952">
    <property type="entry name" value="Phosphogly_mut1"/>
</dbReference>
<accession>A0AB39V3Q1</accession>
<dbReference type="GO" id="GO:0016787">
    <property type="term" value="F:hydrolase activity"/>
    <property type="evidence" value="ECO:0007669"/>
    <property type="project" value="UniProtKB-KW"/>
</dbReference>
<dbReference type="RefSeq" id="WP_369715713.1">
    <property type="nucleotide sequence ID" value="NZ_CP165647.1"/>
</dbReference>
<evidence type="ECO:0000256" key="5">
    <source>
        <dbReference type="PIRSR" id="PIRSR613078-1"/>
    </source>
</evidence>
<dbReference type="InterPro" id="IPR029033">
    <property type="entry name" value="His_PPase_superfam"/>
</dbReference>
<dbReference type="EC" id="5.4.2.11" evidence="2"/>
<keyword evidence="3" id="KW-0324">Glycolysis</keyword>
<dbReference type="InterPro" id="IPR013078">
    <property type="entry name" value="His_Pase_superF_clade-1"/>
</dbReference>
<dbReference type="PIRSF" id="PIRSF000709">
    <property type="entry name" value="6PFK_2-Ptase"/>
    <property type="match status" value="1"/>
</dbReference>
<keyword evidence="4" id="KW-0413">Isomerase</keyword>
<dbReference type="PROSITE" id="PS00175">
    <property type="entry name" value="PG_MUTASE"/>
    <property type="match status" value="1"/>
</dbReference>
<dbReference type="GO" id="GO:0006096">
    <property type="term" value="P:glycolytic process"/>
    <property type="evidence" value="ECO:0007669"/>
    <property type="project" value="UniProtKB-KW"/>
</dbReference>
<dbReference type="Gene3D" id="3.40.50.1240">
    <property type="entry name" value="Phosphoglycerate mutase-like"/>
    <property type="match status" value="1"/>
</dbReference>
<dbReference type="PANTHER" id="PTHR11931">
    <property type="entry name" value="PHOSPHOGLYCERATE MUTASE"/>
    <property type="match status" value="1"/>
</dbReference>
<organism evidence="7">
    <name type="scientific">Leptotrichia alba</name>
    <dbReference type="NCBI Taxonomy" id="3239304"/>
    <lineage>
        <taxon>Bacteria</taxon>
        <taxon>Fusobacteriati</taxon>
        <taxon>Fusobacteriota</taxon>
        <taxon>Fusobacteriia</taxon>
        <taxon>Fusobacteriales</taxon>
        <taxon>Leptotrichiaceae</taxon>
        <taxon>Leptotrichia</taxon>
    </lineage>
</organism>
<evidence type="ECO:0000256" key="6">
    <source>
        <dbReference type="PIRSR" id="PIRSR613078-2"/>
    </source>
</evidence>
<feature type="binding site" evidence="6">
    <location>
        <begin position="11"/>
        <end position="18"/>
    </location>
    <ligand>
        <name>substrate</name>
    </ligand>
</feature>
<sequence>MNRELKLYIMRHGETEWNMLEKFQGQLNSALTERGIEKIVKTGKELENVKFKAVYTSELGRTIDTAEIILENNNFEKKKDVEKRLKLEKLSELNEIYFGEWQGMDFKEIFLKYPEEAHNYFYDVKNYCAENVKGEELKDGLERFLSGLKKIVNDNEEGNILIVTHGAVLELFFNYIESKEADDFDERNLIGNGEYRIFTYKNGKYVMETFEKKL</sequence>
<dbReference type="CDD" id="cd07067">
    <property type="entry name" value="HP_PGM_like"/>
    <property type="match status" value="1"/>
</dbReference>
<evidence type="ECO:0000256" key="4">
    <source>
        <dbReference type="ARBA" id="ARBA00023235"/>
    </source>
</evidence>
<dbReference type="KEGG" id="lala:AB8B28_10630"/>
<name>A0AB39V3Q1_9FUSO</name>
<feature type="binding site" evidence="6">
    <location>
        <position position="61"/>
    </location>
    <ligand>
        <name>substrate</name>
    </ligand>
</feature>
<evidence type="ECO:0000313" key="7">
    <source>
        <dbReference type="EMBL" id="XDU62086.1"/>
    </source>
</evidence>